<dbReference type="EMBL" id="HE804045">
    <property type="protein sequence ID" value="CCH27538.1"/>
    <property type="molecule type" value="Genomic_DNA"/>
</dbReference>
<dbReference type="InterPro" id="IPR012338">
    <property type="entry name" value="Beta-lactam/transpept-like"/>
</dbReference>
<dbReference type="Gene3D" id="3.40.710.10">
    <property type="entry name" value="DD-peptidase/beta-lactamase superfamily"/>
    <property type="match status" value="1"/>
</dbReference>
<dbReference type="STRING" id="1179773.BN6_02050"/>
<protein>
    <submittedName>
        <fullName evidence="2">Beta-lactamase</fullName>
    </submittedName>
</protein>
<dbReference type="eggNOG" id="COG1680">
    <property type="taxonomic scope" value="Bacteria"/>
</dbReference>
<dbReference type="Proteomes" id="UP000006281">
    <property type="component" value="Chromosome"/>
</dbReference>
<sequence>MRLAALGAAGSRGRVGGMESLRVVSEWPVEHAAAVVVDAGGHVLGTAGPVEHRFPLASVTKLLTSYAVLVAVEEGAVEWDRPAGPEGSTLRHLIAHTSGLAFDSADVQAAPGTKRIYSNTGFEVLADAVTAATGIPFADYLAEAVLAPLGMSSSDLDGSPAAGATSTVADLARFAAEVQAPKLVSAALVAEATAVAFPGLRGVLPGYGSQRENDWGLGFEIRAAKSPHWTGATSSPRTFGHFGQSGTFLWCDPDAGVACVALTDRRFGEWAVAAWPPFTDGVLAELR</sequence>
<dbReference type="SUPFAM" id="SSF56601">
    <property type="entry name" value="beta-lactamase/transpeptidase-like"/>
    <property type="match status" value="1"/>
</dbReference>
<dbReference type="AlphaFoldDB" id="K3W491"/>
<dbReference type="Pfam" id="PF00144">
    <property type="entry name" value="Beta-lactamase"/>
    <property type="match status" value="1"/>
</dbReference>
<gene>
    <name evidence="2" type="ordered locus">BN6_02050</name>
</gene>
<dbReference type="PANTHER" id="PTHR43283:SF15">
    <property type="entry name" value="CONSERVED PROTEIN"/>
    <property type="match status" value="1"/>
</dbReference>
<evidence type="ECO:0000259" key="1">
    <source>
        <dbReference type="Pfam" id="PF00144"/>
    </source>
</evidence>
<dbReference type="PANTHER" id="PTHR43283">
    <property type="entry name" value="BETA-LACTAMASE-RELATED"/>
    <property type="match status" value="1"/>
</dbReference>
<dbReference type="InterPro" id="IPR001466">
    <property type="entry name" value="Beta-lactam-related"/>
</dbReference>
<dbReference type="PATRIC" id="fig|1179773.3.peg.209"/>
<name>K3W491_SACES</name>
<organism evidence="2 3">
    <name type="scientific">Saccharothrix espanaensis (strain ATCC 51144 / DSM 44229 / JCM 9112 / NBRC 15066 / NRRL 15764)</name>
    <dbReference type="NCBI Taxonomy" id="1179773"/>
    <lineage>
        <taxon>Bacteria</taxon>
        <taxon>Bacillati</taxon>
        <taxon>Actinomycetota</taxon>
        <taxon>Actinomycetes</taxon>
        <taxon>Pseudonocardiales</taxon>
        <taxon>Pseudonocardiaceae</taxon>
        <taxon>Saccharothrix</taxon>
    </lineage>
</organism>
<proteinExistence type="predicted"/>
<dbReference type="KEGG" id="sesp:BN6_02050"/>
<feature type="domain" description="Beta-lactamase-related" evidence="1">
    <location>
        <begin position="33"/>
        <end position="270"/>
    </location>
</feature>
<evidence type="ECO:0000313" key="3">
    <source>
        <dbReference type="Proteomes" id="UP000006281"/>
    </source>
</evidence>
<evidence type="ECO:0000313" key="2">
    <source>
        <dbReference type="EMBL" id="CCH27538.1"/>
    </source>
</evidence>
<accession>K3W491</accession>
<reference evidence="2 3" key="1">
    <citation type="journal article" date="2012" name="BMC Genomics">
        <title>Complete genome sequence of Saccharothrix espanaensis DSM 44229T and comparison to the other completely sequenced Pseudonocardiaceae.</title>
        <authorList>
            <person name="Strobel T."/>
            <person name="Al-Dilaimi A."/>
            <person name="Blom J."/>
            <person name="Gessner A."/>
            <person name="Kalinowski J."/>
            <person name="Luzhetska M."/>
            <person name="Puhler A."/>
            <person name="Szczepanowski R."/>
            <person name="Bechthold A."/>
            <person name="Ruckert C."/>
        </authorList>
    </citation>
    <scope>NUCLEOTIDE SEQUENCE [LARGE SCALE GENOMIC DNA]</scope>
    <source>
        <strain evidence="3">ATCC 51144 / DSM 44229 / JCM 9112 / NBRC 15066 / NRRL 15764</strain>
    </source>
</reference>
<dbReference type="InterPro" id="IPR050789">
    <property type="entry name" value="Diverse_Enzym_Activities"/>
</dbReference>
<keyword evidence="3" id="KW-1185">Reference proteome</keyword>
<dbReference type="HOGENOM" id="CLU_089324_0_0_11"/>